<name>A0A0V1C1J3_TRISP</name>
<dbReference type="OrthoDB" id="5917393at2759"/>
<keyword evidence="3" id="KW-1185">Reference proteome</keyword>
<organism evidence="2 3">
    <name type="scientific">Trichinella spiralis</name>
    <name type="common">Trichina worm</name>
    <dbReference type="NCBI Taxonomy" id="6334"/>
    <lineage>
        <taxon>Eukaryota</taxon>
        <taxon>Metazoa</taxon>
        <taxon>Ecdysozoa</taxon>
        <taxon>Nematoda</taxon>
        <taxon>Enoplea</taxon>
        <taxon>Dorylaimia</taxon>
        <taxon>Trichinellida</taxon>
        <taxon>Trichinellidae</taxon>
        <taxon>Trichinella</taxon>
    </lineage>
</organism>
<dbReference type="AlphaFoldDB" id="A0A0V1C1J3"/>
<feature type="compositionally biased region" description="Low complexity" evidence="1">
    <location>
        <begin position="32"/>
        <end position="44"/>
    </location>
</feature>
<comment type="caution">
    <text evidence="2">The sequence shown here is derived from an EMBL/GenBank/DDBJ whole genome shotgun (WGS) entry which is preliminary data.</text>
</comment>
<accession>A0A0V1C1J3</accession>
<protein>
    <submittedName>
        <fullName evidence="2">Uncharacterized protein</fullName>
    </submittedName>
</protein>
<dbReference type="InParanoid" id="A0A0V1C1J3"/>
<feature type="non-terminal residue" evidence="2">
    <location>
        <position position="1"/>
    </location>
</feature>
<evidence type="ECO:0000256" key="1">
    <source>
        <dbReference type="SAM" id="MobiDB-lite"/>
    </source>
</evidence>
<feature type="region of interest" description="Disordered" evidence="1">
    <location>
        <begin position="27"/>
        <end position="48"/>
    </location>
</feature>
<evidence type="ECO:0000313" key="3">
    <source>
        <dbReference type="Proteomes" id="UP000054776"/>
    </source>
</evidence>
<gene>
    <name evidence="2" type="ORF">T01_11361</name>
</gene>
<evidence type="ECO:0000313" key="2">
    <source>
        <dbReference type="EMBL" id="KRY42962.1"/>
    </source>
</evidence>
<dbReference type="Proteomes" id="UP000054776">
    <property type="component" value="Unassembled WGS sequence"/>
</dbReference>
<proteinExistence type="predicted"/>
<dbReference type="EMBL" id="JYDH01000002">
    <property type="protein sequence ID" value="KRY42962.1"/>
    <property type="molecule type" value="Genomic_DNA"/>
</dbReference>
<sequence length="279" mass="32350">LNLLLEINVCLISATFSKMKRIRCRTAKRRSATTTTTTTTTKTKTTTRKQIPTDEEKEMFSKVDSRSIINSMKCSVLIMKALEQRFNQYKKMRYDLLLEMHEEKRKLALEGKLPNMIAKTQQLNEMLLQRIKEFRAQRDSKKAFLKLNTKVNLVTEVDSANETKRIQMRNLECCIQMRIKALDEEYLNAAVHAELRVRRELHRSDLKPVSVDFAERPNGPNTNEKRKQPLMTFGPMVVNQLPDEKTAYISEVIRGAVLRRTLENDMQAILNPSSPSDTE</sequence>
<reference evidence="2 3" key="1">
    <citation type="submission" date="2015-01" db="EMBL/GenBank/DDBJ databases">
        <title>Evolution of Trichinella species and genotypes.</title>
        <authorList>
            <person name="Korhonen P.K."/>
            <person name="Edoardo P."/>
            <person name="Giuseppe L.R."/>
            <person name="Gasser R.B."/>
        </authorList>
    </citation>
    <scope>NUCLEOTIDE SEQUENCE [LARGE SCALE GENOMIC DNA]</scope>
    <source>
        <strain evidence="2">ISS3</strain>
    </source>
</reference>